<gene>
    <name evidence="2" type="ORF">CALCODRAFT_486374</name>
</gene>
<feature type="compositionally biased region" description="Basic and acidic residues" evidence="1">
    <location>
        <begin position="307"/>
        <end position="317"/>
    </location>
</feature>
<feature type="region of interest" description="Disordered" evidence="1">
    <location>
        <begin position="275"/>
        <end position="348"/>
    </location>
</feature>
<organism evidence="2 3">
    <name type="scientific">Calocera cornea HHB12733</name>
    <dbReference type="NCBI Taxonomy" id="1353952"/>
    <lineage>
        <taxon>Eukaryota</taxon>
        <taxon>Fungi</taxon>
        <taxon>Dikarya</taxon>
        <taxon>Basidiomycota</taxon>
        <taxon>Agaricomycotina</taxon>
        <taxon>Dacrymycetes</taxon>
        <taxon>Dacrymycetales</taxon>
        <taxon>Dacrymycetaceae</taxon>
        <taxon>Calocera</taxon>
    </lineage>
</organism>
<proteinExistence type="predicted"/>
<feature type="region of interest" description="Disordered" evidence="1">
    <location>
        <begin position="236"/>
        <end position="263"/>
    </location>
</feature>
<dbReference type="InParanoid" id="A0A165DRX1"/>
<keyword evidence="3" id="KW-1185">Reference proteome</keyword>
<dbReference type="AlphaFoldDB" id="A0A165DRX1"/>
<feature type="compositionally biased region" description="Polar residues" evidence="1">
    <location>
        <begin position="327"/>
        <end position="340"/>
    </location>
</feature>
<reference evidence="2 3" key="1">
    <citation type="journal article" date="2016" name="Mol. Biol. Evol.">
        <title>Comparative Genomics of Early-Diverging Mushroom-Forming Fungi Provides Insights into the Origins of Lignocellulose Decay Capabilities.</title>
        <authorList>
            <person name="Nagy L.G."/>
            <person name="Riley R."/>
            <person name="Tritt A."/>
            <person name="Adam C."/>
            <person name="Daum C."/>
            <person name="Floudas D."/>
            <person name="Sun H."/>
            <person name="Yadav J.S."/>
            <person name="Pangilinan J."/>
            <person name="Larsson K.H."/>
            <person name="Matsuura K."/>
            <person name="Barry K."/>
            <person name="Labutti K."/>
            <person name="Kuo R."/>
            <person name="Ohm R.A."/>
            <person name="Bhattacharya S.S."/>
            <person name="Shirouzu T."/>
            <person name="Yoshinaga Y."/>
            <person name="Martin F.M."/>
            <person name="Grigoriev I.V."/>
            <person name="Hibbett D.S."/>
        </authorList>
    </citation>
    <scope>NUCLEOTIDE SEQUENCE [LARGE SCALE GENOMIC DNA]</scope>
    <source>
        <strain evidence="2 3">HHB12733</strain>
    </source>
</reference>
<dbReference type="Proteomes" id="UP000076842">
    <property type="component" value="Unassembled WGS sequence"/>
</dbReference>
<evidence type="ECO:0000313" key="3">
    <source>
        <dbReference type="Proteomes" id="UP000076842"/>
    </source>
</evidence>
<protein>
    <submittedName>
        <fullName evidence="2">Uncharacterized protein</fullName>
    </submittedName>
</protein>
<dbReference type="EMBL" id="KV424038">
    <property type="protein sequence ID" value="KZT53413.1"/>
    <property type="molecule type" value="Genomic_DNA"/>
</dbReference>
<evidence type="ECO:0000256" key="1">
    <source>
        <dbReference type="SAM" id="MobiDB-lite"/>
    </source>
</evidence>
<name>A0A165DRX1_9BASI</name>
<sequence>MSDQPMIDPTLLTDQHTLHRLAQGAIESVEIPNSSVLTGDVSPRKYYADRHAEHVGLLNNDMDEQQSAQTDCQGISVSEPHLEDDKYPDSSAILGMDNTVASFNDTPGQEDKRPTLWKNRPLHKIKRDVLTKLLRHDFPIFVAESPIAGVVTYKKLASALLKTNCVLTGLDPCIPPPGYHKHLYELLFLKQYVFARDMWNGDTYIRRMTDVERQEKDRIVVVYTNGVQYRESDISKHFGPSSVATDKKIRHSTRAYKSTTPPDWRALLAARSQRTPAWKADSNPDSNVSDEPSSSTGRASLKRKRSRTSDTETDIARTMRPQKQAKDQSAPSQHTRSIEYSLSKHGVNRARLKRSQAHVEYRHRRPNAIYHIRKH</sequence>
<feature type="compositionally biased region" description="Polar residues" evidence="1">
    <location>
        <begin position="283"/>
        <end position="298"/>
    </location>
</feature>
<accession>A0A165DRX1</accession>
<evidence type="ECO:0000313" key="2">
    <source>
        <dbReference type="EMBL" id="KZT53413.1"/>
    </source>
</evidence>